<dbReference type="AlphaFoldDB" id="A0A4R4WG71"/>
<sequence>MPVPKSLLAVLKKHRAAQEVERAGHLVDLAGSDKKRERADAVRARNEGYVFTTTIGTPIEPRNVNRHFDALCAKSGVRRIRFHDLRHSCASLLWSQDVPLEQIQDILGHADPRTTKVIYVDVAEELQRDVVDKLGSLSRTRRGDVGVNREGHEEGEHHSRPICRSIRNTKPRSDGLNLGFHEARSEVLWFRTSEWGVSSHRNRCGGGMFRGCRSGGW</sequence>
<comment type="caution">
    <text evidence="6">The sequence shown here is derived from an EMBL/GenBank/DDBJ whole genome shotgun (WGS) entry which is preliminary data.</text>
</comment>
<feature type="compositionally biased region" description="Basic and acidic residues" evidence="4">
    <location>
        <begin position="142"/>
        <end position="159"/>
    </location>
</feature>
<dbReference type="InterPro" id="IPR013762">
    <property type="entry name" value="Integrase-like_cat_sf"/>
</dbReference>
<evidence type="ECO:0000256" key="3">
    <source>
        <dbReference type="ARBA" id="ARBA00023172"/>
    </source>
</evidence>
<dbReference type="PANTHER" id="PTHR30349:SF41">
    <property type="entry name" value="INTEGRASE_RECOMBINASE PROTEIN MJ0367-RELATED"/>
    <property type="match status" value="1"/>
</dbReference>
<dbReference type="InterPro" id="IPR011010">
    <property type="entry name" value="DNA_brk_join_enz"/>
</dbReference>
<proteinExistence type="inferred from homology"/>
<dbReference type="Proteomes" id="UP000295172">
    <property type="component" value="Unassembled WGS sequence"/>
</dbReference>
<evidence type="ECO:0000256" key="1">
    <source>
        <dbReference type="ARBA" id="ARBA00008857"/>
    </source>
</evidence>
<evidence type="ECO:0000259" key="5">
    <source>
        <dbReference type="PROSITE" id="PS51898"/>
    </source>
</evidence>
<dbReference type="InterPro" id="IPR002104">
    <property type="entry name" value="Integrase_catalytic"/>
</dbReference>
<feature type="domain" description="Tyr recombinase" evidence="5">
    <location>
        <begin position="1"/>
        <end position="132"/>
    </location>
</feature>
<dbReference type="GO" id="GO:0003677">
    <property type="term" value="F:DNA binding"/>
    <property type="evidence" value="ECO:0007669"/>
    <property type="project" value="UniProtKB-KW"/>
</dbReference>
<organism evidence="6 7">
    <name type="scientific">Kribbella turkmenica</name>
    <dbReference type="NCBI Taxonomy" id="2530375"/>
    <lineage>
        <taxon>Bacteria</taxon>
        <taxon>Bacillati</taxon>
        <taxon>Actinomycetota</taxon>
        <taxon>Actinomycetes</taxon>
        <taxon>Propionibacteriales</taxon>
        <taxon>Kribbellaceae</taxon>
        <taxon>Kribbella</taxon>
    </lineage>
</organism>
<keyword evidence="3" id="KW-0233">DNA recombination</keyword>
<dbReference type="SUPFAM" id="SSF56349">
    <property type="entry name" value="DNA breaking-rejoining enzymes"/>
    <property type="match status" value="1"/>
</dbReference>
<dbReference type="Gene3D" id="1.10.443.10">
    <property type="entry name" value="Intergrase catalytic core"/>
    <property type="match status" value="1"/>
</dbReference>
<gene>
    <name evidence="6" type="ORF">E1218_33040</name>
</gene>
<dbReference type="GO" id="GO:0015074">
    <property type="term" value="P:DNA integration"/>
    <property type="evidence" value="ECO:0007669"/>
    <property type="project" value="InterPro"/>
</dbReference>
<dbReference type="InterPro" id="IPR050090">
    <property type="entry name" value="Tyrosine_recombinase_XerCD"/>
</dbReference>
<feature type="region of interest" description="Disordered" evidence="4">
    <location>
        <begin position="142"/>
        <end position="168"/>
    </location>
</feature>
<comment type="similarity">
    <text evidence="1">Belongs to the 'phage' integrase family.</text>
</comment>
<accession>A0A4R4WG71</accession>
<evidence type="ECO:0000256" key="4">
    <source>
        <dbReference type="SAM" id="MobiDB-lite"/>
    </source>
</evidence>
<dbReference type="GO" id="GO:0006310">
    <property type="term" value="P:DNA recombination"/>
    <property type="evidence" value="ECO:0007669"/>
    <property type="project" value="UniProtKB-KW"/>
</dbReference>
<dbReference type="PROSITE" id="PS51898">
    <property type="entry name" value="TYR_RECOMBINASE"/>
    <property type="match status" value="1"/>
</dbReference>
<evidence type="ECO:0000313" key="6">
    <source>
        <dbReference type="EMBL" id="TDD14475.1"/>
    </source>
</evidence>
<keyword evidence="2" id="KW-0238">DNA-binding</keyword>
<keyword evidence="7" id="KW-1185">Reference proteome</keyword>
<dbReference type="OrthoDB" id="1822491at2"/>
<reference evidence="6 7" key="1">
    <citation type="submission" date="2019-02" db="EMBL/GenBank/DDBJ databases">
        <title>Draft genome sequences of novel Actinobacteria.</title>
        <authorList>
            <person name="Sahin N."/>
            <person name="Ay H."/>
            <person name="Saygin H."/>
        </authorList>
    </citation>
    <scope>NUCLEOTIDE SEQUENCE [LARGE SCALE GENOMIC DNA]</scope>
    <source>
        <strain evidence="6 7">16K104</strain>
    </source>
</reference>
<protein>
    <recommendedName>
        <fullName evidence="5">Tyr recombinase domain-containing protein</fullName>
    </recommendedName>
</protein>
<evidence type="ECO:0000313" key="7">
    <source>
        <dbReference type="Proteomes" id="UP000295172"/>
    </source>
</evidence>
<dbReference type="PANTHER" id="PTHR30349">
    <property type="entry name" value="PHAGE INTEGRASE-RELATED"/>
    <property type="match status" value="1"/>
</dbReference>
<evidence type="ECO:0000256" key="2">
    <source>
        <dbReference type="ARBA" id="ARBA00023125"/>
    </source>
</evidence>
<name>A0A4R4WG71_9ACTN</name>
<dbReference type="EMBL" id="SMKR01000230">
    <property type="protein sequence ID" value="TDD14475.1"/>
    <property type="molecule type" value="Genomic_DNA"/>
</dbReference>
<dbReference type="Pfam" id="PF00589">
    <property type="entry name" value="Phage_integrase"/>
    <property type="match status" value="1"/>
</dbReference>